<sequence length="127" mass="14511">MSPFFRIAYMAYLDLKIRRLETEIANDASITRRRQFDVLIAEIKTRITENNAEMEGGHANFAVWTAKNAEHLLEKSRLESLREPLTGRAKHILAKVRTLKLRRYVFELCTKSIHAIPSSALEGNAGV</sequence>
<dbReference type="Proteomes" id="UP000277580">
    <property type="component" value="Unassembled WGS sequence"/>
</dbReference>
<dbReference type="AlphaFoldDB" id="A0A3N4KE43"/>
<accession>A0A3N4KE43</accession>
<protein>
    <submittedName>
        <fullName evidence="1">Uncharacterized protein</fullName>
    </submittedName>
</protein>
<dbReference type="EMBL" id="ML119158">
    <property type="protein sequence ID" value="RPB08806.1"/>
    <property type="molecule type" value="Genomic_DNA"/>
</dbReference>
<name>A0A3N4KE43_9PEZI</name>
<dbReference type="InParanoid" id="A0A3N4KE43"/>
<keyword evidence="2" id="KW-1185">Reference proteome</keyword>
<gene>
    <name evidence="1" type="ORF">P167DRAFT_577850</name>
</gene>
<organism evidence="1 2">
    <name type="scientific">Morchella conica CCBAS932</name>
    <dbReference type="NCBI Taxonomy" id="1392247"/>
    <lineage>
        <taxon>Eukaryota</taxon>
        <taxon>Fungi</taxon>
        <taxon>Dikarya</taxon>
        <taxon>Ascomycota</taxon>
        <taxon>Pezizomycotina</taxon>
        <taxon>Pezizomycetes</taxon>
        <taxon>Pezizales</taxon>
        <taxon>Morchellaceae</taxon>
        <taxon>Morchella</taxon>
    </lineage>
</organism>
<evidence type="ECO:0000313" key="1">
    <source>
        <dbReference type="EMBL" id="RPB08806.1"/>
    </source>
</evidence>
<reference evidence="1 2" key="1">
    <citation type="journal article" date="2018" name="Nat. Ecol. Evol.">
        <title>Pezizomycetes genomes reveal the molecular basis of ectomycorrhizal truffle lifestyle.</title>
        <authorList>
            <person name="Murat C."/>
            <person name="Payen T."/>
            <person name="Noel B."/>
            <person name="Kuo A."/>
            <person name="Morin E."/>
            <person name="Chen J."/>
            <person name="Kohler A."/>
            <person name="Krizsan K."/>
            <person name="Balestrini R."/>
            <person name="Da Silva C."/>
            <person name="Montanini B."/>
            <person name="Hainaut M."/>
            <person name="Levati E."/>
            <person name="Barry K.W."/>
            <person name="Belfiori B."/>
            <person name="Cichocki N."/>
            <person name="Clum A."/>
            <person name="Dockter R.B."/>
            <person name="Fauchery L."/>
            <person name="Guy J."/>
            <person name="Iotti M."/>
            <person name="Le Tacon F."/>
            <person name="Lindquist E.A."/>
            <person name="Lipzen A."/>
            <person name="Malagnac F."/>
            <person name="Mello A."/>
            <person name="Molinier V."/>
            <person name="Miyauchi S."/>
            <person name="Poulain J."/>
            <person name="Riccioni C."/>
            <person name="Rubini A."/>
            <person name="Sitrit Y."/>
            <person name="Splivallo R."/>
            <person name="Traeger S."/>
            <person name="Wang M."/>
            <person name="Zifcakova L."/>
            <person name="Wipf D."/>
            <person name="Zambonelli A."/>
            <person name="Paolocci F."/>
            <person name="Nowrousian M."/>
            <person name="Ottonello S."/>
            <person name="Baldrian P."/>
            <person name="Spatafora J.W."/>
            <person name="Henrissat B."/>
            <person name="Nagy L.G."/>
            <person name="Aury J.M."/>
            <person name="Wincker P."/>
            <person name="Grigoriev I.V."/>
            <person name="Bonfante P."/>
            <person name="Martin F.M."/>
        </authorList>
    </citation>
    <scope>NUCLEOTIDE SEQUENCE [LARGE SCALE GENOMIC DNA]</scope>
    <source>
        <strain evidence="1 2">CCBAS932</strain>
    </source>
</reference>
<proteinExistence type="predicted"/>
<evidence type="ECO:0000313" key="2">
    <source>
        <dbReference type="Proteomes" id="UP000277580"/>
    </source>
</evidence>